<name>A0A7G9LPY9_9BACT</name>
<dbReference type="PANTHER" id="PTHR12526">
    <property type="entry name" value="GLYCOSYLTRANSFERASE"/>
    <property type="match status" value="1"/>
</dbReference>
<keyword evidence="1" id="KW-0328">Glycosyltransferase</keyword>
<evidence type="ECO:0000313" key="6">
    <source>
        <dbReference type="Proteomes" id="UP000515842"/>
    </source>
</evidence>
<dbReference type="GO" id="GO:0016757">
    <property type="term" value="F:glycosyltransferase activity"/>
    <property type="evidence" value="ECO:0007669"/>
    <property type="project" value="UniProtKB-KW"/>
</dbReference>
<dbReference type="Gene3D" id="3.40.50.2000">
    <property type="entry name" value="Glycogen Phosphorylase B"/>
    <property type="match status" value="2"/>
</dbReference>
<evidence type="ECO:0000259" key="4">
    <source>
        <dbReference type="Pfam" id="PF13439"/>
    </source>
</evidence>
<evidence type="ECO:0000256" key="1">
    <source>
        <dbReference type="ARBA" id="ARBA00022676"/>
    </source>
</evidence>
<dbReference type="RefSeq" id="WP_187474906.1">
    <property type="nucleotide sequence ID" value="NZ_CP060693.1"/>
</dbReference>
<dbReference type="Pfam" id="PF00534">
    <property type="entry name" value="Glycos_transf_1"/>
    <property type="match status" value="1"/>
</dbReference>
<feature type="domain" description="Glycosyl transferase family 1" evidence="3">
    <location>
        <begin position="195"/>
        <end position="357"/>
    </location>
</feature>
<accession>A0A7G9LPY9</accession>
<dbReference type="EMBL" id="CP060693">
    <property type="protein sequence ID" value="QNM90688.1"/>
    <property type="molecule type" value="Genomic_DNA"/>
</dbReference>
<protein>
    <submittedName>
        <fullName evidence="5">Glycosyltransferase</fullName>
    </submittedName>
</protein>
<proteinExistence type="predicted"/>
<evidence type="ECO:0000313" key="5">
    <source>
        <dbReference type="EMBL" id="QNM90688.1"/>
    </source>
</evidence>
<evidence type="ECO:0000256" key="2">
    <source>
        <dbReference type="ARBA" id="ARBA00022679"/>
    </source>
</evidence>
<dbReference type="Pfam" id="PF13439">
    <property type="entry name" value="Glyco_transf_4"/>
    <property type="match status" value="1"/>
</dbReference>
<keyword evidence="2 5" id="KW-0808">Transferase</keyword>
<dbReference type="InterPro" id="IPR028098">
    <property type="entry name" value="Glyco_trans_4-like_N"/>
</dbReference>
<feature type="domain" description="Glycosyltransferase subfamily 4-like N-terminal" evidence="4">
    <location>
        <begin position="26"/>
        <end position="178"/>
    </location>
</feature>
<sequence>MKQLKIVYISRSIIPSRTANSLNVIKMCATFASLGHEVTLLAPITKKLEEKGVKNIYEFYGVENNFEIKKLFSPNIKFLKKRIYSFRCLNQVKKIKPDFVYGRDDMFAFYLTQKSGYKTLFERHDDFTDDKYKLDEKLFKRFILENKSSSKLVAITQKLKEFYIKEYDIKDSSIHIAPSATQISKDFTTIPTNCEKFKDSFNVGYIGKLSKGKGIEIIIQIAQNLPNMIFHIVGGKKEDVEYWQNKSGNLKNIIFHGFINPKDTFKYRNLCDILLAPYLDNDGIHRDSEFVSPIKTFEYMGSKTPMICSDLRVLRECIDERFALLVDNKDINSWIKAVEKLYNDHKFREDLTQNAYEHCVENFTYEARCRNIIDFMKK</sequence>
<gene>
    <name evidence="5" type="ORF">HOO34_02860</name>
</gene>
<dbReference type="PANTHER" id="PTHR12526:SF629">
    <property type="entry name" value="TEICHURONIC ACID BIOSYNTHESIS GLYCOSYLTRANSFERASE TUAH-RELATED"/>
    <property type="match status" value="1"/>
</dbReference>
<reference evidence="5 6" key="1">
    <citation type="journal article" date="2020" name="Front. Microbiol.">
        <title>Genomic Analysis and Antimicrobial Resistance of Aliarcobacter cryaerophilus Strains From German Water Poultry.</title>
        <authorList>
            <person name="Muller E."/>
            <person name="Hotzel H."/>
            <person name="Ahlers C."/>
            <person name="Hanel I."/>
            <person name="Tomaso H."/>
            <person name="Abdel-Glil M.Y."/>
        </authorList>
    </citation>
    <scope>NUCLEOTIDE SEQUENCE [LARGE SCALE GENOMIC DNA]</scope>
    <source>
        <strain evidence="5 6">16CS1285-4</strain>
    </source>
</reference>
<dbReference type="InterPro" id="IPR001296">
    <property type="entry name" value="Glyco_trans_1"/>
</dbReference>
<dbReference type="SUPFAM" id="SSF53756">
    <property type="entry name" value="UDP-Glycosyltransferase/glycogen phosphorylase"/>
    <property type="match status" value="1"/>
</dbReference>
<evidence type="ECO:0000259" key="3">
    <source>
        <dbReference type="Pfam" id="PF00534"/>
    </source>
</evidence>
<dbReference type="AlphaFoldDB" id="A0A7G9LPY9"/>
<dbReference type="Proteomes" id="UP000515842">
    <property type="component" value="Chromosome"/>
</dbReference>
<organism evidence="5 6">
    <name type="scientific">Aliarcobacter cryaerophilus</name>
    <dbReference type="NCBI Taxonomy" id="28198"/>
    <lineage>
        <taxon>Bacteria</taxon>
        <taxon>Pseudomonadati</taxon>
        <taxon>Campylobacterota</taxon>
        <taxon>Epsilonproteobacteria</taxon>
        <taxon>Campylobacterales</taxon>
        <taxon>Arcobacteraceae</taxon>
        <taxon>Aliarcobacter</taxon>
    </lineage>
</organism>